<dbReference type="AlphaFoldDB" id="A0AAV9ZIW7"/>
<accession>A0AAV9ZIW7</accession>
<dbReference type="Proteomes" id="UP001362999">
    <property type="component" value="Unassembled WGS sequence"/>
</dbReference>
<sequence>MLAFLPEWAETPTAEQWKPNMSVGSKRRAEVTGAGDFLANPALQVPTCITTSTSPSRARLVTACAPRSGAYSFDYTELLPPSDILSAFSPGILPPAGKSRPPYSKQRLSHESLELFGSSTTRCAAARMALSTQKCFPRAGAREILPANGVSGFCRRQAKAASPNSNRRYPAIPSYVARCRRREAAPMVRLYRNASRERDLSSRTSNLTEVEFPVFSGIRFFAVRRAKLANRRTKGLPASREPRCSVCQSPRSKIKFRFLGVRRSQILYGYMFSLFEVFPRAPTLRKLHEFHLEPPHFKSDQTAHSN</sequence>
<name>A0AAV9ZIW7_9AGAR</name>
<comment type="caution">
    <text evidence="1">The sequence shown here is derived from an EMBL/GenBank/DDBJ whole genome shotgun (WGS) entry which is preliminary data.</text>
</comment>
<proteinExistence type="predicted"/>
<dbReference type="EMBL" id="JAWWNJ010000140">
    <property type="protein sequence ID" value="KAK6984220.1"/>
    <property type="molecule type" value="Genomic_DNA"/>
</dbReference>
<organism evidence="1 2">
    <name type="scientific">Favolaschia claudopus</name>
    <dbReference type="NCBI Taxonomy" id="2862362"/>
    <lineage>
        <taxon>Eukaryota</taxon>
        <taxon>Fungi</taxon>
        <taxon>Dikarya</taxon>
        <taxon>Basidiomycota</taxon>
        <taxon>Agaricomycotina</taxon>
        <taxon>Agaricomycetes</taxon>
        <taxon>Agaricomycetidae</taxon>
        <taxon>Agaricales</taxon>
        <taxon>Marasmiineae</taxon>
        <taxon>Mycenaceae</taxon>
        <taxon>Favolaschia</taxon>
    </lineage>
</organism>
<reference evidence="1 2" key="1">
    <citation type="journal article" date="2024" name="J Genomics">
        <title>Draft genome sequencing and assembly of Favolaschia claudopus CIRM-BRFM 2984 isolated from oak limbs.</title>
        <authorList>
            <person name="Navarro D."/>
            <person name="Drula E."/>
            <person name="Chaduli D."/>
            <person name="Cazenave R."/>
            <person name="Ahrendt S."/>
            <person name="Wang J."/>
            <person name="Lipzen A."/>
            <person name="Daum C."/>
            <person name="Barry K."/>
            <person name="Grigoriev I.V."/>
            <person name="Favel A."/>
            <person name="Rosso M.N."/>
            <person name="Martin F."/>
        </authorList>
    </citation>
    <scope>NUCLEOTIDE SEQUENCE [LARGE SCALE GENOMIC DNA]</scope>
    <source>
        <strain evidence="1 2">CIRM-BRFM 2984</strain>
    </source>
</reference>
<evidence type="ECO:0000313" key="1">
    <source>
        <dbReference type="EMBL" id="KAK6984220.1"/>
    </source>
</evidence>
<keyword evidence="2" id="KW-1185">Reference proteome</keyword>
<evidence type="ECO:0000313" key="2">
    <source>
        <dbReference type="Proteomes" id="UP001362999"/>
    </source>
</evidence>
<protein>
    <submittedName>
        <fullName evidence="1">Uncharacterized protein</fullName>
    </submittedName>
</protein>
<gene>
    <name evidence="1" type="ORF">R3P38DRAFT_3375225</name>
</gene>